<gene>
    <name evidence="7" type="ORF">SE15_05785</name>
</gene>
<dbReference type="InterPro" id="IPR020843">
    <property type="entry name" value="ER"/>
</dbReference>
<dbReference type="PANTHER" id="PTHR43350:SF19">
    <property type="entry name" value="D-GULOSIDE 3-DEHYDROGENASE"/>
    <property type="match status" value="1"/>
</dbReference>
<dbReference type="InterPro" id="IPR036291">
    <property type="entry name" value="NAD(P)-bd_dom_sf"/>
</dbReference>
<dbReference type="SUPFAM" id="SSF55347">
    <property type="entry name" value="Glyceraldehyde-3-phosphate dehydrogenase-like, C-terminal domain"/>
    <property type="match status" value="1"/>
</dbReference>
<evidence type="ECO:0000259" key="6">
    <source>
        <dbReference type="SMART" id="SM00829"/>
    </source>
</evidence>
<dbReference type="EMBL" id="LGKO01000002">
    <property type="protein sequence ID" value="KPL84580.1"/>
    <property type="molecule type" value="Genomic_DNA"/>
</dbReference>
<evidence type="ECO:0000256" key="1">
    <source>
        <dbReference type="ARBA" id="ARBA00001947"/>
    </source>
</evidence>
<keyword evidence="8" id="KW-1185">Reference proteome</keyword>
<accession>A0A0P6XM75</accession>
<dbReference type="STRING" id="869279.SE15_05785"/>
<dbReference type="PANTHER" id="PTHR43350">
    <property type="entry name" value="NAD-DEPENDENT ALCOHOL DEHYDROGENASE"/>
    <property type="match status" value="1"/>
</dbReference>
<dbReference type="InterPro" id="IPR013154">
    <property type="entry name" value="ADH-like_N"/>
</dbReference>
<evidence type="ECO:0000313" key="7">
    <source>
        <dbReference type="EMBL" id="KPL84580.1"/>
    </source>
</evidence>
<dbReference type="GO" id="GO:0046872">
    <property type="term" value="F:metal ion binding"/>
    <property type="evidence" value="ECO:0007669"/>
    <property type="project" value="UniProtKB-KW"/>
</dbReference>
<dbReference type="InterPro" id="IPR013149">
    <property type="entry name" value="ADH-like_C"/>
</dbReference>
<protein>
    <recommendedName>
        <fullName evidence="6">Enoyl reductase (ER) domain-containing protein</fullName>
    </recommendedName>
</protein>
<dbReference type="OrthoDB" id="9769198at2"/>
<evidence type="ECO:0000256" key="2">
    <source>
        <dbReference type="ARBA" id="ARBA00008072"/>
    </source>
</evidence>
<keyword evidence="3" id="KW-0479">Metal-binding</keyword>
<dbReference type="Pfam" id="PF08240">
    <property type="entry name" value="ADH_N"/>
    <property type="match status" value="1"/>
</dbReference>
<proteinExistence type="inferred from homology"/>
<organism evidence="7 8">
    <name type="scientific">Thermanaerothrix daxensis</name>
    <dbReference type="NCBI Taxonomy" id="869279"/>
    <lineage>
        <taxon>Bacteria</taxon>
        <taxon>Bacillati</taxon>
        <taxon>Chloroflexota</taxon>
        <taxon>Anaerolineae</taxon>
        <taxon>Anaerolineales</taxon>
        <taxon>Anaerolineaceae</taxon>
        <taxon>Thermanaerothrix</taxon>
    </lineage>
</organism>
<dbReference type="Pfam" id="PF01408">
    <property type="entry name" value="GFO_IDH_MocA"/>
    <property type="match status" value="1"/>
</dbReference>
<evidence type="ECO:0000256" key="3">
    <source>
        <dbReference type="ARBA" id="ARBA00022723"/>
    </source>
</evidence>
<comment type="similarity">
    <text evidence="2">Belongs to the zinc-containing alcohol dehydrogenase family.</text>
</comment>
<dbReference type="Pfam" id="PF22725">
    <property type="entry name" value="GFO_IDH_MocA_C3"/>
    <property type="match status" value="1"/>
</dbReference>
<comment type="caution">
    <text evidence="7">The sequence shown here is derived from an EMBL/GenBank/DDBJ whole genome shotgun (WGS) entry which is preliminary data.</text>
</comment>
<dbReference type="InterPro" id="IPR055170">
    <property type="entry name" value="GFO_IDH_MocA-like_dom"/>
</dbReference>
<evidence type="ECO:0000256" key="5">
    <source>
        <dbReference type="ARBA" id="ARBA00023002"/>
    </source>
</evidence>
<reference evidence="7 8" key="1">
    <citation type="submission" date="2015-07" db="EMBL/GenBank/DDBJ databases">
        <title>Whole genome sequence of Thermanaerothrix daxensis DSM 23592.</title>
        <authorList>
            <person name="Hemp J."/>
            <person name="Ward L.M."/>
            <person name="Pace L.A."/>
            <person name="Fischer W.W."/>
        </authorList>
    </citation>
    <scope>NUCLEOTIDE SEQUENCE [LARGE SCALE GENOMIC DNA]</scope>
    <source>
        <strain evidence="7 8">GNS-1</strain>
    </source>
</reference>
<comment type="cofactor">
    <cofactor evidence="1">
        <name>Zn(2+)</name>
        <dbReference type="ChEBI" id="CHEBI:29105"/>
    </cofactor>
</comment>
<sequence length="719" mass="78742">MKQVLKDLRSGRTMVADVPVPVPGPGMVLVRNVASLVSVGTERMVVSFAEKSLLGKAQSRPDLVRQVWEKARREGVLTALEAALNRLNQPIALGYSSAGIVEQVGEGINDLRLGDAVACAGGGYAVHAEYVVVPRLLVTPLPEGVDFESGAFVTLGAIALHGFRLAEPQIGEYVAVIGLGVLGLLTMQLARANGCEALGIDINPWRVEKARSLGLQACLRSEAETFATAFTQGRGFDAVIICADTSANDPVHLAGRLARDRGRVVAVGAVGLELPRKLYYEKELAFMVSRSYGPGRYDPNYEERGQDYPYGYVRWTEGRNLEAVARLIGEGRLTVKPLITHRFPIEAAEQAYALITAKNAPPSLGVLITYPQVEEPSLTRRIVLPRSVVNLSPTGKVRLGVLGAGNYATAVFLPNLRSLPEVEKVGIVSANGLHARRAAEKFGFAYAGSDETEIWNDDAINAVAILTRHQHHARQVESALRAGKHVFCEKPLAIHWDEIERIESLLQLEGMPLLTVGFNRRYAPLAQRLKAFFEPRAQPMHIYYRVNAGYLPLTHWLHDPQQGGGRIVGEGCHFIDFLVFLVGTMPIRVWGKALPDQGVYCEDNATLVFEFPDGSIGVVSYLANGDKAYPKEHVEVFCEGKVAELEDFRSLQLVANGRRQTFRHRLRQDKGHRGLLEAFVNAITVTGVPPIPYEQIIGVAKATLTARESLRTQRPVEIA</sequence>
<dbReference type="AlphaFoldDB" id="A0A0P6XM75"/>
<dbReference type="GO" id="GO:0000166">
    <property type="term" value="F:nucleotide binding"/>
    <property type="evidence" value="ECO:0007669"/>
    <property type="project" value="InterPro"/>
</dbReference>
<dbReference type="Pfam" id="PF00107">
    <property type="entry name" value="ADH_zinc_N"/>
    <property type="match status" value="1"/>
</dbReference>
<evidence type="ECO:0000313" key="8">
    <source>
        <dbReference type="Proteomes" id="UP000050544"/>
    </source>
</evidence>
<name>A0A0P6XM75_9CHLR</name>
<feature type="domain" description="Enoyl reductase (ER)" evidence="6">
    <location>
        <begin position="11"/>
        <end position="360"/>
    </location>
</feature>
<dbReference type="SUPFAM" id="SSF50129">
    <property type="entry name" value="GroES-like"/>
    <property type="match status" value="1"/>
</dbReference>
<dbReference type="CDD" id="cd08255">
    <property type="entry name" value="2-desacetyl-2-hydroxyethyl_bacteriochlorophyllide_like"/>
    <property type="match status" value="1"/>
</dbReference>
<dbReference type="GO" id="GO:0016491">
    <property type="term" value="F:oxidoreductase activity"/>
    <property type="evidence" value="ECO:0007669"/>
    <property type="project" value="UniProtKB-KW"/>
</dbReference>
<evidence type="ECO:0000256" key="4">
    <source>
        <dbReference type="ARBA" id="ARBA00022833"/>
    </source>
</evidence>
<dbReference type="InterPro" id="IPR000683">
    <property type="entry name" value="Gfo/Idh/MocA-like_OxRdtase_N"/>
</dbReference>
<dbReference type="Proteomes" id="UP000050544">
    <property type="component" value="Unassembled WGS sequence"/>
</dbReference>
<keyword evidence="5" id="KW-0560">Oxidoreductase</keyword>
<dbReference type="InterPro" id="IPR011032">
    <property type="entry name" value="GroES-like_sf"/>
</dbReference>
<keyword evidence="4" id="KW-0862">Zinc</keyword>
<dbReference type="Gene3D" id="3.40.50.720">
    <property type="entry name" value="NAD(P)-binding Rossmann-like Domain"/>
    <property type="match status" value="2"/>
</dbReference>
<dbReference type="SUPFAM" id="SSF51735">
    <property type="entry name" value="NAD(P)-binding Rossmann-fold domains"/>
    <property type="match status" value="2"/>
</dbReference>
<dbReference type="Gene3D" id="3.90.180.10">
    <property type="entry name" value="Medium-chain alcohol dehydrogenases, catalytic domain"/>
    <property type="match status" value="2"/>
</dbReference>
<dbReference type="RefSeq" id="WP_054521125.1">
    <property type="nucleotide sequence ID" value="NZ_LGKO01000002.1"/>
</dbReference>
<dbReference type="SMART" id="SM00829">
    <property type="entry name" value="PKS_ER"/>
    <property type="match status" value="1"/>
</dbReference>
<dbReference type="Gene3D" id="3.30.360.10">
    <property type="entry name" value="Dihydrodipicolinate Reductase, domain 2"/>
    <property type="match status" value="1"/>
</dbReference>